<feature type="coiled-coil region" evidence="1">
    <location>
        <begin position="31"/>
        <end position="65"/>
    </location>
</feature>
<protein>
    <recommendedName>
        <fullName evidence="5">Spindle pole body component 110-like</fullName>
    </recommendedName>
</protein>
<sequence length="168" mass="18936">MVIEYKKLSHSFEEFKAEKESCATNVELDGSSNLQAALIKLVTENEELRNRSEEMISENQRLADIISSWTKSSVSLQKLHGVAKLSGDRTGLGYNSDEGNTTETSSTPMPEITKLKTMKFVRSCAGQPKEAQSGEDKIVAKPPIWQSRFYELGYYVPEKPRESWLWGP</sequence>
<keyword evidence="4" id="KW-1185">Reference proteome</keyword>
<feature type="region of interest" description="Disordered" evidence="2">
    <location>
        <begin position="87"/>
        <end position="110"/>
    </location>
</feature>
<evidence type="ECO:0000313" key="4">
    <source>
        <dbReference type="Proteomes" id="UP000250235"/>
    </source>
</evidence>
<gene>
    <name evidence="3" type="ORF">F511_37972</name>
</gene>
<name>A0A2Z7CPI5_9LAMI</name>
<evidence type="ECO:0000313" key="3">
    <source>
        <dbReference type="EMBL" id="KZV46706.1"/>
    </source>
</evidence>
<evidence type="ECO:0000256" key="2">
    <source>
        <dbReference type="SAM" id="MobiDB-lite"/>
    </source>
</evidence>
<proteinExistence type="predicted"/>
<evidence type="ECO:0008006" key="5">
    <source>
        <dbReference type="Google" id="ProtNLM"/>
    </source>
</evidence>
<reference evidence="3 4" key="1">
    <citation type="journal article" date="2015" name="Proc. Natl. Acad. Sci. U.S.A.">
        <title>The resurrection genome of Boea hygrometrica: A blueprint for survival of dehydration.</title>
        <authorList>
            <person name="Xiao L."/>
            <person name="Yang G."/>
            <person name="Zhang L."/>
            <person name="Yang X."/>
            <person name="Zhao S."/>
            <person name="Ji Z."/>
            <person name="Zhou Q."/>
            <person name="Hu M."/>
            <person name="Wang Y."/>
            <person name="Chen M."/>
            <person name="Xu Y."/>
            <person name="Jin H."/>
            <person name="Xiao X."/>
            <person name="Hu G."/>
            <person name="Bao F."/>
            <person name="Hu Y."/>
            <person name="Wan P."/>
            <person name="Li L."/>
            <person name="Deng X."/>
            <person name="Kuang T."/>
            <person name="Xiang C."/>
            <person name="Zhu J.K."/>
            <person name="Oliver M.J."/>
            <person name="He Y."/>
        </authorList>
    </citation>
    <scope>NUCLEOTIDE SEQUENCE [LARGE SCALE GENOMIC DNA]</scope>
    <source>
        <strain evidence="4">cv. XS01</strain>
    </source>
</reference>
<feature type="compositionally biased region" description="Polar residues" evidence="2">
    <location>
        <begin position="97"/>
        <end position="108"/>
    </location>
</feature>
<dbReference type="AlphaFoldDB" id="A0A2Z7CPI5"/>
<organism evidence="3 4">
    <name type="scientific">Dorcoceras hygrometricum</name>
    <dbReference type="NCBI Taxonomy" id="472368"/>
    <lineage>
        <taxon>Eukaryota</taxon>
        <taxon>Viridiplantae</taxon>
        <taxon>Streptophyta</taxon>
        <taxon>Embryophyta</taxon>
        <taxon>Tracheophyta</taxon>
        <taxon>Spermatophyta</taxon>
        <taxon>Magnoliopsida</taxon>
        <taxon>eudicotyledons</taxon>
        <taxon>Gunneridae</taxon>
        <taxon>Pentapetalae</taxon>
        <taxon>asterids</taxon>
        <taxon>lamiids</taxon>
        <taxon>Lamiales</taxon>
        <taxon>Gesneriaceae</taxon>
        <taxon>Didymocarpoideae</taxon>
        <taxon>Trichosporeae</taxon>
        <taxon>Loxocarpinae</taxon>
        <taxon>Dorcoceras</taxon>
    </lineage>
</organism>
<dbReference type="EMBL" id="KQ995401">
    <property type="protein sequence ID" value="KZV46706.1"/>
    <property type="molecule type" value="Genomic_DNA"/>
</dbReference>
<evidence type="ECO:0000256" key="1">
    <source>
        <dbReference type="SAM" id="Coils"/>
    </source>
</evidence>
<dbReference type="Proteomes" id="UP000250235">
    <property type="component" value="Unassembled WGS sequence"/>
</dbReference>
<keyword evidence="1" id="KW-0175">Coiled coil</keyword>
<accession>A0A2Z7CPI5</accession>